<protein>
    <submittedName>
        <fullName evidence="1">Uncharacterized protein</fullName>
    </submittedName>
</protein>
<dbReference type="AlphaFoldDB" id="A0A364NC96"/>
<evidence type="ECO:0000313" key="2">
    <source>
        <dbReference type="Proteomes" id="UP000249619"/>
    </source>
</evidence>
<keyword evidence="2" id="KW-1185">Reference proteome</keyword>
<accession>A0A364NC96</accession>
<organism evidence="1 2">
    <name type="scientific">Stemphylium lycopersici</name>
    <name type="common">Tomato gray leaf spot disease fungus</name>
    <name type="synonym">Thyrospora lycopersici</name>
    <dbReference type="NCBI Taxonomy" id="183478"/>
    <lineage>
        <taxon>Eukaryota</taxon>
        <taxon>Fungi</taxon>
        <taxon>Dikarya</taxon>
        <taxon>Ascomycota</taxon>
        <taxon>Pezizomycotina</taxon>
        <taxon>Dothideomycetes</taxon>
        <taxon>Pleosporomycetidae</taxon>
        <taxon>Pleosporales</taxon>
        <taxon>Pleosporineae</taxon>
        <taxon>Pleosporaceae</taxon>
        <taxon>Stemphylium</taxon>
    </lineage>
</organism>
<reference evidence="2" key="1">
    <citation type="submission" date="2018-05" db="EMBL/GenBank/DDBJ databases">
        <title>Draft genome sequence of Stemphylium lycopersici strain CIDEFI 213.</title>
        <authorList>
            <person name="Medina R."/>
            <person name="Franco M.E.E."/>
            <person name="Lucentini C.G."/>
            <person name="Saparrat M.C.N."/>
            <person name="Balatti P.A."/>
        </authorList>
    </citation>
    <scope>NUCLEOTIDE SEQUENCE [LARGE SCALE GENOMIC DNA]</scope>
    <source>
        <strain evidence="2">CIDEFI 213</strain>
    </source>
</reference>
<comment type="caution">
    <text evidence="1">The sequence shown here is derived from an EMBL/GenBank/DDBJ whole genome shotgun (WGS) entry which is preliminary data.</text>
</comment>
<gene>
    <name evidence="1" type="ORF">DDE83_001904</name>
</gene>
<dbReference type="Proteomes" id="UP000249619">
    <property type="component" value="Unassembled WGS sequence"/>
</dbReference>
<dbReference type="EMBL" id="QGDH01000019">
    <property type="protein sequence ID" value="RAR14681.1"/>
    <property type="molecule type" value="Genomic_DNA"/>
</dbReference>
<sequence>MSVTNETNRIYLEEHHCIFTFFDHPTTFLSNSAITALATRANITAMLCQDADLSTRSFPSHSRAFLATRLATEAQKIFVIAISERLSMGFLRVLLREGNAGDNNLPLPDTLRIRNENNEFWPDAHLKAFLAAQKTVLAPVFTLGEFAQSAPCRAGLPVVSAKRAKVEWRDGSGRVEIWEVEFHAEHLRVPRWAKKGEEELEGRKFLVRALQRFDQAVMHRGYGKRVFGFSYYLGLDYAENISFNSSSSSIKDRWTLQI</sequence>
<name>A0A364NC96_STELY</name>
<evidence type="ECO:0000313" key="1">
    <source>
        <dbReference type="EMBL" id="RAR14681.1"/>
    </source>
</evidence>
<proteinExistence type="predicted"/>